<dbReference type="SUPFAM" id="SSF48264">
    <property type="entry name" value="Cytochrome P450"/>
    <property type="match status" value="1"/>
</dbReference>
<keyword evidence="5 7" id="KW-0408">Iron</keyword>
<dbReference type="EMBL" id="LATX01001548">
    <property type="protein sequence ID" value="KTB40805.1"/>
    <property type="molecule type" value="Genomic_DNA"/>
</dbReference>
<feature type="binding site" description="axial binding residue" evidence="7">
    <location>
        <position position="469"/>
    </location>
    <ligand>
        <name>heme</name>
        <dbReference type="ChEBI" id="CHEBI:30413"/>
    </ligand>
    <ligandPart>
        <name>Fe</name>
        <dbReference type="ChEBI" id="CHEBI:18248"/>
    </ligandPart>
</feature>
<dbReference type="InterPro" id="IPR036396">
    <property type="entry name" value="Cyt_P450_sf"/>
</dbReference>
<dbReference type="PANTHER" id="PTHR24291:SF50">
    <property type="entry name" value="BIFUNCTIONAL ALBAFLAVENONE MONOOXYGENASE_TERPENE SYNTHASE"/>
    <property type="match status" value="1"/>
</dbReference>
<organism evidence="9 10">
    <name type="scientific">Moniliophthora roreri</name>
    <name type="common">Frosty pod rot fungus</name>
    <name type="synonym">Monilia roreri</name>
    <dbReference type="NCBI Taxonomy" id="221103"/>
    <lineage>
        <taxon>Eukaryota</taxon>
        <taxon>Fungi</taxon>
        <taxon>Dikarya</taxon>
        <taxon>Basidiomycota</taxon>
        <taxon>Agaricomycotina</taxon>
        <taxon>Agaricomycetes</taxon>
        <taxon>Agaricomycetidae</taxon>
        <taxon>Agaricales</taxon>
        <taxon>Marasmiineae</taxon>
        <taxon>Marasmiaceae</taxon>
        <taxon>Moniliophthora</taxon>
    </lineage>
</organism>
<reference evidence="9 10" key="1">
    <citation type="submission" date="2015-12" db="EMBL/GenBank/DDBJ databases">
        <title>Draft genome sequence of Moniliophthora roreri, the causal agent of frosty pod rot of cacao.</title>
        <authorList>
            <person name="Aime M.C."/>
            <person name="Diaz-Valderrama J.R."/>
            <person name="Kijpornyongpan T."/>
            <person name="Phillips-Mora W."/>
        </authorList>
    </citation>
    <scope>NUCLEOTIDE SEQUENCE [LARGE SCALE GENOMIC DNA]</scope>
    <source>
        <strain evidence="9 10">MCA 2952</strain>
    </source>
</reference>
<keyword evidence="2 7" id="KW-0349">Heme</keyword>
<proteinExistence type="inferred from homology"/>
<dbReference type="Gene3D" id="1.10.630.10">
    <property type="entry name" value="Cytochrome P450"/>
    <property type="match status" value="1"/>
</dbReference>
<dbReference type="AlphaFoldDB" id="A0A0W0FX74"/>
<evidence type="ECO:0000256" key="3">
    <source>
        <dbReference type="ARBA" id="ARBA00022723"/>
    </source>
</evidence>
<evidence type="ECO:0000313" key="10">
    <source>
        <dbReference type="Proteomes" id="UP000054988"/>
    </source>
</evidence>
<evidence type="ECO:0000256" key="7">
    <source>
        <dbReference type="PIRSR" id="PIRSR602401-1"/>
    </source>
</evidence>
<accession>A0A0W0FX74</accession>
<dbReference type="GO" id="GO:0005506">
    <property type="term" value="F:iron ion binding"/>
    <property type="evidence" value="ECO:0007669"/>
    <property type="project" value="InterPro"/>
</dbReference>
<evidence type="ECO:0000256" key="8">
    <source>
        <dbReference type="RuleBase" id="RU000461"/>
    </source>
</evidence>
<protein>
    <recommendedName>
        <fullName evidence="11">Cytochrome P450</fullName>
    </recommendedName>
</protein>
<dbReference type="InterPro" id="IPR017972">
    <property type="entry name" value="Cyt_P450_CS"/>
</dbReference>
<comment type="caution">
    <text evidence="9">The sequence shown here is derived from an EMBL/GenBank/DDBJ whole genome shotgun (WGS) entry which is preliminary data.</text>
</comment>
<evidence type="ECO:0000256" key="2">
    <source>
        <dbReference type="ARBA" id="ARBA00022617"/>
    </source>
</evidence>
<evidence type="ECO:0000256" key="6">
    <source>
        <dbReference type="ARBA" id="ARBA00023033"/>
    </source>
</evidence>
<evidence type="ECO:0008006" key="11">
    <source>
        <dbReference type="Google" id="ProtNLM"/>
    </source>
</evidence>
<dbReference type="PROSITE" id="PS00086">
    <property type="entry name" value="CYTOCHROME_P450"/>
    <property type="match status" value="1"/>
</dbReference>
<dbReference type="InterPro" id="IPR001128">
    <property type="entry name" value="Cyt_P450"/>
</dbReference>
<comment type="similarity">
    <text evidence="1 8">Belongs to the cytochrome P450 family.</text>
</comment>
<keyword evidence="4 8" id="KW-0560">Oxidoreductase</keyword>
<keyword evidence="6 8" id="KW-0503">Monooxygenase</keyword>
<comment type="cofactor">
    <cofactor evidence="7">
        <name>heme</name>
        <dbReference type="ChEBI" id="CHEBI:30413"/>
    </cofactor>
</comment>
<sequence length="533" mass="60770">MATDALSNIEPWKAFTAVVGIFVISRIVNYVRGLQAVNNLPGPRPPFQPFNLPGALIPTNSWNTGADVHWARRFSLYKDNETISIVPWLSGKPQIFTSNLDVLRQVASTGPKSCFIKPETASKTLLLFGINLAAANEDVWRRHRRVMGPAFNSKLYHLVWEQTIKTYRDMLQTEPGWTGKSVDAPVIQEITFKFALLVLGICGFGFDFSWGAPPETEQGEMTVQEAIRTVLDANMLLAFAPEWVLRLPFGEMKRSRKAYNQLTRFMQDQVKLRKEEVRSQMKEEYKRDAFSMLVQANESEDGGVKNKLNDEELIGNVFVMLFAGHETSAHTLAATLGFLAYYTEAQDEVFQQIMDVVGWDRDPAFDDYNNLNKVLGAFYEALRLFPAGHVLIRSPLEDTIMEIPNPRGQEGMQRQPVPKGLYVTVDMVGIQYNPRYFPEPEKFIPSRWHQMQNNDSEQFTAFSLGPRGCIGRKFATAEAVCFLTMILREWKVEPLLKAGETREQWKERVLDGKIVLTLGVNDVPLRFVRRERM</sequence>
<dbReference type="InterPro" id="IPR050196">
    <property type="entry name" value="Cytochrome_P450_Monoox"/>
</dbReference>
<dbReference type="PANTHER" id="PTHR24291">
    <property type="entry name" value="CYTOCHROME P450 FAMILY 4"/>
    <property type="match status" value="1"/>
</dbReference>
<evidence type="ECO:0000313" key="9">
    <source>
        <dbReference type="EMBL" id="KTB40805.1"/>
    </source>
</evidence>
<keyword evidence="3 7" id="KW-0479">Metal-binding</keyword>
<evidence type="ECO:0000256" key="5">
    <source>
        <dbReference type="ARBA" id="ARBA00023004"/>
    </source>
</evidence>
<gene>
    <name evidence="9" type="ORF">WG66_6609</name>
</gene>
<dbReference type="Proteomes" id="UP000054988">
    <property type="component" value="Unassembled WGS sequence"/>
</dbReference>
<dbReference type="Pfam" id="PF00067">
    <property type="entry name" value="p450"/>
    <property type="match status" value="1"/>
</dbReference>
<dbReference type="GO" id="GO:0016705">
    <property type="term" value="F:oxidoreductase activity, acting on paired donors, with incorporation or reduction of molecular oxygen"/>
    <property type="evidence" value="ECO:0007669"/>
    <property type="project" value="InterPro"/>
</dbReference>
<dbReference type="GO" id="GO:0020037">
    <property type="term" value="F:heme binding"/>
    <property type="evidence" value="ECO:0007669"/>
    <property type="project" value="InterPro"/>
</dbReference>
<dbReference type="eggNOG" id="KOG0157">
    <property type="taxonomic scope" value="Eukaryota"/>
</dbReference>
<dbReference type="PRINTS" id="PR00385">
    <property type="entry name" value="P450"/>
</dbReference>
<dbReference type="PRINTS" id="PR00463">
    <property type="entry name" value="EP450I"/>
</dbReference>
<name>A0A0W0FX74_MONRR</name>
<dbReference type="InterPro" id="IPR002401">
    <property type="entry name" value="Cyt_P450_E_grp-I"/>
</dbReference>
<dbReference type="GO" id="GO:0004497">
    <property type="term" value="F:monooxygenase activity"/>
    <property type="evidence" value="ECO:0007669"/>
    <property type="project" value="UniProtKB-KW"/>
</dbReference>
<evidence type="ECO:0000256" key="1">
    <source>
        <dbReference type="ARBA" id="ARBA00010617"/>
    </source>
</evidence>
<evidence type="ECO:0000256" key="4">
    <source>
        <dbReference type="ARBA" id="ARBA00023002"/>
    </source>
</evidence>